<reference evidence="9" key="1">
    <citation type="submission" date="2020-05" db="EMBL/GenBank/DDBJ databases">
        <authorList>
            <person name="Chiriac C."/>
            <person name="Salcher M."/>
            <person name="Ghai R."/>
            <person name="Kavagutti S V."/>
        </authorList>
    </citation>
    <scope>NUCLEOTIDE SEQUENCE</scope>
</reference>
<dbReference type="InterPro" id="IPR010723">
    <property type="entry name" value="HemN_C"/>
</dbReference>
<dbReference type="SUPFAM" id="SSF102114">
    <property type="entry name" value="Radical SAM enzymes"/>
    <property type="match status" value="1"/>
</dbReference>
<dbReference type="PROSITE" id="PS51918">
    <property type="entry name" value="RADICAL_SAM"/>
    <property type="match status" value="1"/>
</dbReference>
<dbReference type="SMART" id="SM00729">
    <property type="entry name" value="Elp3"/>
    <property type="match status" value="1"/>
</dbReference>
<keyword evidence="6" id="KW-0411">Iron-sulfur</keyword>
<dbReference type="InterPro" id="IPR007197">
    <property type="entry name" value="rSAM"/>
</dbReference>
<accession>A0A6J6P078</accession>
<dbReference type="GO" id="GO:0004109">
    <property type="term" value="F:coproporphyrinogen oxidase activity"/>
    <property type="evidence" value="ECO:0007669"/>
    <property type="project" value="InterPro"/>
</dbReference>
<dbReference type="SFLD" id="SFLDS00029">
    <property type="entry name" value="Radical_SAM"/>
    <property type="match status" value="1"/>
</dbReference>
<evidence type="ECO:0000256" key="4">
    <source>
        <dbReference type="ARBA" id="ARBA00022723"/>
    </source>
</evidence>
<dbReference type="InterPro" id="IPR004559">
    <property type="entry name" value="HemW-like"/>
</dbReference>
<gene>
    <name evidence="9" type="ORF">UFOPK2399_00820</name>
</gene>
<dbReference type="GO" id="GO:0005737">
    <property type="term" value="C:cytoplasm"/>
    <property type="evidence" value="ECO:0007669"/>
    <property type="project" value="InterPro"/>
</dbReference>
<dbReference type="Gene3D" id="3.20.20.70">
    <property type="entry name" value="Aldolase class I"/>
    <property type="match status" value="1"/>
</dbReference>
<evidence type="ECO:0000313" key="9">
    <source>
        <dbReference type="EMBL" id="CAB4692501.1"/>
    </source>
</evidence>
<keyword evidence="5" id="KW-0408">Iron</keyword>
<dbReference type="GO" id="GO:0046872">
    <property type="term" value="F:metal ion binding"/>
    <property type="evidence" value="ECO:0007669"/>
    <property type="project" value="UniProtKB-KW"/>
</dbReference>
<evidence type="ECO:0000256" key="5">
    <source>
        <dbReference type="ARBA" id="ARBA00023004"/>
    </source>
</evidence>
<dbReference type="Pfam" id="PF06969">
    <property type="entry name" value="HemN_C"/>
    <property type="match status" value="1"/>
</dbReference>
<dbReference type="GO" id="GO:0051539">
    <property type="term" value="F:4 iron, 4 sulfur cluster binding"/>
    <property type="evidence" value="ECO:0007669"/>
    <property type="project" value="InterPro"/>
</dbReference>
<dbReference type="SFLD" id="SFLDG01065">
    <property type="entry name" value="anaerobic_coproporphyrinogen-I"/>
    <property type="match status" value="1"/>
</dbReference>
<dbReference type="Pfam" id="PF04055">
    <property type="entry name" value="Radical_SAM"/>
    <property type="match status" value="1"/>
</dbReference>
<proteinExistence type="inferred from homology"/>
<evidence type="ECO:0000256" key="3">
    <source>
        <dbReference type="ARBA" id="ARBA00022691"/>
    </source>
</evidence>
<evidence type="ECO:0000256" key="6">
    <source>
        <dbReference type="ARBA" id="ARBA00023014"/>
    </source>
</evidence>
<evidence type="ECO:0000256" key="1">
    <source>
        <dbReference type="ARBA" id="ARBA00006100"/>
    </source>
</evidence>
<dbReference type="PANTHER" id="PTHR13932">
    <property type="entry name" value="COPROPORPHYRINIGEN III OXIDASE"/>
    <property type="match status" value="1"/>
</dbReference>
<dbReference type="SFLD" id="SFLDG01082">
    <property type="entry name" value="B12-binding_domain_containing"/>
    <property type="match status" value="1"/>
</dbReference>
<dbReference type="NCBIfam" id="TIGR00539">
    <property type="entry name" value="hemN_rel"/>
    <property type="match status" value="1"/>
</dbReference>
<dbReference type="GO" id="GO:0006779">
    <property type="term" value="P:porphyrin-containing compound biosynthetic process"/>
    <property type="evidence" value="ECO:0007669"/>
    <property type="project" value="InterPro"/>
</dbReference>
<dbReference type="InterPro" id="IPR034505">
    <property type="entry name" value="Coproporphyrinogen-III_oxidase"/>
</dbReference>
<name>A0A6J6P078_9ZZZZ</name>
<dbReference type="InterPro" id="IPR006638">
    <property type="entry name" value="Elp3/MiaA/NifB-like_rSAM"/>
</dbReference>
<dbReference type="InterPro" id="IPR013785">
    <property type="entry name" value="Aldolase_TIM"/>
</dbReference>
<feature type="domain" description="Radical SAM core" evidence="8">
    <location>
        <begin position="1"/>
        <end position="224"/>
    </location>
</feature>
<dbReference type="EMBL" id="CAEZXP010000001">
    <property type="protein sequence ID" value="CAB4692501.1"/>
    <property type="molecule type" value="Genomic_DNA"/>
</dbReference>
<evidence type="ECO:0000256" key="2">
    <source>
        <dbReference type="ARBA" id="ARBA00022617"/>
    </source>
</evidence>
<dbReference type="SFLD" id="SFLDF00562">
    <property type="entry name" value="HemN-like__clustered_with_heat"/>
    <property type="match status" value="1"/>
</dbReference>
<evidence type="ECO:0000256" key="7">
    <source>
        <dbReference type="ARBA" id="ARBA00023186"/>
    </source>
</evidence>
<keyword evidence="7" id="KW-0143">Chaperone</keyword>
<evidence type="ECO:0000259" key="8">
    <source>
        <dbReference type="PROSITE" id="PS51918"/>
    </source>
</evidence>
<organism evidence="9">
    <name type="scientific">freshwater metagenome</name>
    <dbReference type="NCBI Taxonomy" id="449393"/>
    <lineage>
        <taxon>unclassified sequences</taxon>
        <taxon>metagenomes</taxon>
        <taxon>ecological metagenomes</taxon>
    </lineage>
</organism>
<dbReference type="PANTHER" id="PTHR13932:SF5">
    <property type="entry name" value="RADICAL S-ADENOSYL METHIONINE DOMAIN-CONTAINING PROTEIN 1, MITOCHONDRIAL"/>
    <property type="match status" value="1"/>
</dbReference>
<dbReference type="InterPro" id="IPR058240">
    <property type="entry name" value="rSAM_sf"/>
</dbReference>
<keyword evidence="3" id="KW-0949">S-adenosyl-L-methionine</keyword>
<protein>
    <submittedName>
        <fullName evidence="9">Unannotated protein</fullName>
    </submittedName>
</protein>
<dbReference type="CDD" id="cd01335">
    <property type="entry name" value="Radical_SAM"/>
    <property type="match status" value="1"/>
</dbReference>
<keyword evidence="4" id="KW-0479">Metal-binding</keyword>
<keyword evidence="2" id="KW-0349">Heme</keyword>
<dbReference type="AlphaFoldDB" id="A0A6J6P078"/>
<comment type="similarity">
    <text evidence="1">Belongs to the anaerobic coproporphyrinogen-III oxidase family. HemW subfamily.</text>
</comment>
<sequence length="372" mass="40670">MSARHLYVHLPFCSHRCGYCDFVTAVGKIDEHGGYAEALLAELALESGKLGEVETVFIGGGTPTYFEPGALRRVLALLPNAREVTVEANPETVTSEVAALLREAGVNRVSLGAQTFEPRLLEVLERVAGPDDVRAAFYRLRDAGFDNISLDLIYGIPGQSAADLERDLASALALDPEHLSAYELEAKPGTRFTHAHGAELKRQADQMESYFELVVERLTGAGYRWYETANFARVEGAGDEGDVPRDLRAHHNLGYWLARDYLGVGVGAVSTIEHRRWRNLPSLAGYLKALGNGEAPPREVEDLDQATRALERVMLGLRLDEPVPWVEAEAAIDPAGLDRLVRLGLVERTADGVTLSRRGRFIGDAVTADLLT</sequence>